<feature type="region of interest" description="Disordered" evidence="4">
    <location>
        <begin position="673"/>
        <end position="692"/>
    </location>
</feature>
<dbReference type="PROSITE" id="PS51221">
    <property type="entry name" value="TTL"/>
    <property type="match status" value="1"/>
</dbReference>
<dbReference type="Gene3D" id="3.30.470.20">
    <property type="entry name" value="ATP-grasp fold, B domain"/>
    <property type="match status" value="1"/>
</dbReference>
<dbReference type="GO" id="GO:0015631">
    <property type="term" value="F:tubulin binding"/>
    <property type="evidence" value="ECO:0007669"/>
    <property type="project" value="TreeGrafter"/>
</dbReference>
<sequence length="892" mass="100562">MSSGQRRRQASDGAEEAAVSARLPQVSPHRGLLTGASVESAGDDRRQHRRHRRRGVGANLSATKFDIIYLAVERLGFSVCPDEDFVTPYLIWSDLGVPPDRISELRAHQRINHFPGMSEISRKDLLSRNMAKLARVLPKEYKFTPRTWCLPGEYSSFLQHSRELRKVGKLRSFIYKPANGAMGHGIRIYKNGEQVPCNGVSGGGNGGFDTTGPAIVQEYIAKPLLIDGFKCDLRIYVLVTSCDPLRVYFYNDGLLRLSTEKYADPQKCESDTLYMHLTNYSVNKRSENYAKGDDDSTGSKRSIRFLNEYLQKRDYDVPLMWRNIIDLLVKTIIAVQPHLLQHYRMCRPASPPGSDSVCFEILGFDVLLDHKLKPWLVEVNRSPSFGAEQPIDRRVKLGVLDEALRLLNIRASDRARHANAQKVQSQRRLMRGRSNGAENQHQHQHLQQLQRERELVRRREELQAQLARLRREADRDEHEIRTCRLFRRIFPGDDRVSQERYVKLMLAVFGALTPGRGAGSGAGTLKELEEQYSCERPRQEELMDQLARCEEQLQQHQQPPSADASGKLQNGRQHQNHRRPWQRHHPPQSVQRRQSSLTLSADEVDDSADDDSFDDDYNDAVESGDRQTEAKLEAEGADDASGRLPSVSSTPTLTTSTSTTTPRRRHTVVAASGAGRSRGVQADRSGGIGTGDQQEAEQLCRRMLDQLNELCIRFPGKSAQQAEQVLAGLRQNWRQNKALVAGYWLAKLDADKRRKVIDIVRQNVRATLSRCWRSGADLDESRICRLFDRVFARLLSSNGQGLWATFGNSASWESALLRMREPPSLPELACCRRVVQLCQDCLLTVFLFSGQSAAPSADVGASPSTLSRDSGSQLKRERPSLSVGFTYRASLG</sequence>
<dbReference type="GO" id="GO:0070740">
    <property type="term" value="F:tubulin-glutamic acid ligase activity"/>
    <property type="evidence" value="ECO:0007669"/>
    <property type="project" value="TreeGrafter"/>
</dbReference>
<evidence type="ECO:0000256" key="3">
    <source>
        <dbReference type="ARBA" id="ARBA00022840"/>
    </source>
</evidence>
<dbReference type="Pfam" id="PF03133">
    <property type="entry name" value="TTL"/>
    <property type="match status" value="1"/>
</dbReference>
<feature type="compositionally biased region" description="Polar residues" evidence="4">
    <location>
        <begin position="862"/>
        <end position="873"/>
    </location>
</feature>
<feature type="region of interest" description="Disordered" evidence="4">
    <location>
        <begin position="854"/>
        <end position="877"/>
    </location>
</feature>
<evidence type="ECO:0000256" key="4">
    <source>
        <dbReference type="SAM" id="MobiDB-lite"/>
    </source>
</evidence>
<dbReference type="OrthoDB" id="202825at2759"/>
<protein>
    <recommendedName>
        <fullName evidence="7">Tubulin polyglutamylase TTLL7</fullName>
    </recommendedName>
</protein>
<dbReference type="PANTHER" id="PTHR12241:SF147">
    <property type="entry name" value="TUBULIN POLYGLUTAMYLASE TTLL7"/>
    <property type="match status" value="1"/>
</dbReference>
<feature type="compositionally biased region" description="Polar residues" evidence="4">
    <location>
        <begin position="588"/>
        <end position="599"/>
    </location>
</feature>
<feature type="region of interest" description="Disordered" evidence="4">
    <location>
        <begin position="417"/>
        <end position="452"/>
    </location>
</feature>
<proteinExistence type="predicted"/>
<dbReference type="InterPro" id="IPR004344">
    <property type="entry name" value="TTL/TTLL_fam"/>
</dbReference>
<dbReference type="PANTHER" id="PTHR12241">
    <property type="entry name" value="TUBULIN POLYGLUTAMYLASE"/>
    <property type="match status" value="1"/>
</dbReference>
<gene>
    <name evidence="5" type="ORF">BOX15_Mlig025648g2</name>
</gene>
<feature type="compositionally biased region" description="Acidic residues" evidence="4">
    <location>
        <begin position="602"/>
        <end position="619"/>
    </location>
</feature>
<evidence type="ECO:0000256" key="2">
    <source>
        <dbReference type="ARBA" id="ARBA00022741"/>
    </source>
</evidence>
<feature type="region of interest" description="Disordered" evidence="4">
    <location>
        <begin position="551"/>
        <end position="664"/>
    </location>
</feature>
<keyword evidence="2" id="KW-0547">Nucleotide-binding</keyword>
<evidence type="ECO:0000256" key="1">
    <source>
        <dbReference type="ARBA" id="ARBA00022598"/>
    </source>
</evidence>
<evidence type="ECO:0000313" key="6">
    <source>
        <dbReference type="Proteomes" id="UP000215902"/>
    </source>
</evidence>
<dbReference type="Proteomes" id="UP000215902">
    <property type="component" value="Unassembled WGS sequence"/>
</dbReference>
<comment type="caution">
    <text evidence="5">The sequence shown here is derived from an EMBL/GenBank/DDBJ whole genome shotgun (WGS) entry which is preliminary data.</text>
</comment>
<dbReference type="SUPFAM" id="SSF56059">
    <property type="entry name" value="Glutathione synthetase ATP-binding domain-like"/>
    <property type="match status" value="1"/>
</dbReference>
<reference evidence="5 6" key="1">
    <citation type="submission" date="2017-06" db="EMBL/GenBank/DDBJ databases">
        <title>A platform for efficient transgenesis in Macrostomum lignano, a flatworm model organism for stem cell research.</title>
        <authorList>
            <person name="Berezikov E."/>
        </authorList>
    </citation>
    <scope>NUCLEOTIDE SEQUENCE [LARGE SCALE GENOMIC DNA]</scope>
    <source>
        <strain evidence="5">DV1</strain>
        <tissue evidence="5">Whole organism</tissue>
    </source>
</reference>
<feature type="compositionally biased region" description="Basic and acidic residues" evidence="4">
    <location>
        <begin position="623"/>
        <end position="634"/>
    </location>
</feature>
<feature type="region of interest" description="Disordered" evidence="4">
    <location>
        <begin position="1"/>
        <end position="55"/>
    </location>
</feature>
<keyword evidence="3" id="KW-0067">ATP-binding</keyword>
<organism evidence="5 6">
    <name type="scientific">Macrostomum lignano</name>
    <dbReference type="NCBI Taxonomy" id="282301"/>
    <lineage>
        <taxon>Eukaryota</taxon>
        <taxon>Metazoa</taxon>
        <taxon>Spiralia</taxon>
        <taxon>Lophotrochozoa</taxon>
        <taxon>Platyhelminthes</taxon>
        <taxon>Rhabditophora</taxon>
        <taxon>Macrostomorpha</taxon>
        <taxon>Macrostomida</taxon>
        <taxon>Macrostomidae</taxon>
        <taxon>Macrostomum</taxon>
    </lineage>
</organism>
<accession>A0A267DUK3</accession>
<evidence type="ECO:0008006" key="7">
    <source>
        <dbReference type="Google" id="ProtNLM"/>
    </source>
</evidence>
<feature type="compositionally biased region" description="Low complexity" evidence="4">
    <location>
        <begin position="645"/>
        <end position="661"/>
    </location>
</feature>
<feature type="compositionally biased region" description="Basic residues" evidence="4">
    <location>
        <begin position="574"/>
        <end position="586"/>
    </location>
</feature>
<dbReference type="AlphaFoldDB" id="A0A267DUK3"/>
<keyword evidence="1" id="KW-0436">Ligase</keyword>
<dbReference type="GO" id="GO:0000226">
    <property type="term" value="P:microtubule cytoskeleton organization"/>
    <property type="evidence" value="ECO:0007669"/>
    <property type="project" value="TreeGrafter"/>
</dbReference>
<keyword evidence="6" id="KW-1185">Reference proteome</keyword>
<dbReference type="GO" id="GO:0005524">
    <property type="term" value="F:ATP binding"/>
    <property type="evidence" value="ECO:0007669"/>
    <property type="project" value="UniProtKB-KW"/>
</dbReference>
<evidence type="ECO:0000313" key="5">
    <source>
        <dbReference type="EMBL" id="PAA52327.1"/>
    </source>
</evidence>
<name>A0A267DUK3_9PLAT</name>
<dbReference type="EMBL" id="NIVC01003261">
    <property type="protein sequence ID" value="PAA52327.1"/>
    <property type="molecule type" value="Genomic_DNA"/>
</dbReference>
<dbReference type="GO" id="GO:0036064">
    <property type="term" value="C:ciliary basal body"/>
    <property type="evidence" value="ECO:0007669"/>
    <property type="project" value="TreeGrafter"/>
</dbReference>